<dbReference type="SUPFAM" id="SSF53335">
    <property type="entry name" value="S-adenosyl-L-methionine-dependent methyltransferases"/>
    <property type="match status" value="1"/>
</dbReference>
<dbReference type="Gene3D" id="3.40.5.100">
    <property type="match status" value="1"/>
</dbReference>
<comment type="caution">
    <text evidence="10">The sequence shown here is derived from an EMBL/GenBank/DDBJ whole genome shotgun (WGS) entry which is preliminary data.</text>
</comment>
<dbReference type="AlphaFoldDB" id="A0A4R9KAS6"/>
<keyword evidence="2" id="KW-0949">S-adenosyl-L-methionine</keyword>
<protein>
    <recommendedName>
        <fullName evidence="5">Arsenite methyltransferase</fullName>
        <ecNumber evidence="4">2.1.1.137</ecNumber>
    </recommendedName>
</protein>
<evidence type="ECO:0000256" key="2">
    <source>
        <dbReference type="ARBA" id="ARBA00022691"/>
    </source>
</evidence>
<dbReference type="EC" id="2.1.1.137" evidence="4"/>
<dbReference type="InterPro" id="IPR026669">
    <property type="entry name" value="Arsenite_MeTrfase-like"/>
</dbReference>
<name>A0A4R9KAS6_9LEPT</name>
<dbReference type="Pfam" id="PF13847">
    <property type="entry name" value="Methyltransf_31"/>
    <property type="match status" value="1"/>
</dbReference>
<evidence type="ECO:0000256" key="1">
    <source>
        <dbReference type="ARBA" id="ARBA00022679"/>
    </source>
</evidence>
<keyword evidence="10" id="KW-0489">Methyltransferase</keyword>
<keyword evidence="11" id="KW-1185">Reference proteome</keyword>
<evidence type="ECO:0000259" key="9">
    <source>
        <dbReference type="Pfam" id="PF13847"/>
    </source>
</evidence>
<dbReference type="PANTHER" id="PTHR43675">
    <property type="entry name" value="ARSENITE METHYLTRANSFERASE"/>
    <property type="match status" value="1"/>
</dbReference>
<evidence type="ECO:0000256" key="8">
    <source>
        <dbReference type="ARBA" id="ARBA00048428"/>
    </source>
</evidence>
<dbReference type="InterPro" id="IPR025714">
    <property type="entry name" value="Methyltranfer_dom"/>
</dbReference>
<keyword evidence="1 10" id="KW-0808">Transferase</keyword>
<feature type="domain" description="Methyltransferase" evidence="9">
    <location>
        <begin position="69"/>
        <end position="218"/>
    </location>
</feature>
<reference evidence="10" key="1">
    <citation type="journal article" date="2019" name="PLoS Negl. Trop. Dis.">
        <title>Revisiting the worldwide diversity of Leptospira species in the environment.</title>
        <authorList>
            <person name="Vincent A.T."/>
            <person name="Schiettekatte O."/>
            <person name="Bourhy P."/>
            <person name="Veyrier F.J."/>
            <person name="Picardeau M."/>
        </authorList>
    </citation>
    <scope>NUCLEOTIDE SEQUENCE [LARGE SCALE GENOMIC DNA]</scope>
    <source>
        <strain evidence="10">201702455</strain>
    </source>
</reference>
<dbReference type="OrthoDB" id="9808140at2"/>
<dbReference type="Gene3D" id="3.40.50.150">
    <property type="entry name" value="Vaccinia Virus protein VP39"/>
    <property type="match status" value="1"/>
</dbReference>
<evidence type="ECO:0000313" key="10">
    <source>
        <dbReference type="EMBL" id="TGL63807.1"/>
    </source>
</evidence>
<evidence type="ECO:0000256" key="4">
    <source>
        <dbReference type="ARBA" id="ARBA00034521"/>
    </source>
</evidence>
<evidence type="ECO:0000256" key="6">
    <source>
        <dbReference type="ARBA" id="ARBA00047941"/>
    </source>
</evidence>
<evidence type="ECO:0000313" key="11">
    <source>
        <dbReference type="Proteomes" id="UP000297762"/>
    </source>
</evidence>
<evidence type="ECO:0000256" key="7">
    <source>
        <dbReference type="ARBA" id="ARBA00047943"/>
    </source>
</evidence>
<dbReference type="Proteomes" id="UP000297762">
    <property type="component" value="Unassembled WGS sequence"/>
</dbReference>
<organism evidence="10 11">
    <name type="scientific">Leptospira sarikeiensis</name>
    <dbReference type="NCBI Taxonomy" id="2484943"/>
    <lineage>
        <taxon>Bacteria</taxon>
        <taxon>Pseudomonadati</taxon>
        <taxon>Spirochaetota</taxon>
        <taxon>Spirochaetia</taxon>
        <taxon>Leptospirales</taxon>
        <taxon>Leptospiraceae</taxon>
        <taxon>Leptospira</taxon>
    </lineage>
</organism>
<comment type="catalytic activity">
    <reaction evidence="7">
        <text>arsenic triglutathione + 2 [thioredoxin]-dithiol + 2 S-adenosyl-L-methionine + H2O = dimethylarsinous acid + 2 [thioredoxin]-disulfide + 3 glutathione + 2 S-adenosyl-L-homocysteine + 2 H(+)</text>
        <dbReference type="Rhea" id="RHEA:69464"/>
        <dbReference type="Rhea" id="RHEA-COMP:10698"/>
        <dbReference type="Rhea" id="RHEA-COMP:10700"/>
        <dbReference type="ChEBI" id="CHEBI:15377"/>
        <dbReference type="ChEBI" id="CHEBI:15378"/>
        <dbReference type="ChEBI" id="CHEBI:23808"/>
        <dbReference type="ChEBI" id="CHEBI:29950"/>
        <dbReference type="ChEBI" id="CHEBI:50058"/>
        <dbReference type="ChEBI" id="CHEBI:57856"/>
        <dbReference type="ChEBI" id="CHEBI:57925"/>
        <dbReference type="ChEBI" id="CHEBI:59789"/>
        <dbReference type="ChEBI" id="CHEBI:183640"/>
        <dbReference type="EC" id="2.1.1.137"/>
    </reaction>
</comment>
<gene>
    <name evidence="10" type="ORF">EHQ64_04345</name>
</gene>
<comment type="catalytic activity">
    <reaction evidence="8">
        <text>arsenic triglutathione + 3 [thioredoxin]-dithiol + 3 S-adenosyl-L-methionine = trimethylarsine + 3 [thioredoxin]-disulfide + 3 glutathione + 3 S-adenosyl-L-homocysteine + 3 H(+)</text>
        <dbReference type="Rhea" id="RHEA:69432"/>
        <dbReference type="Rhea" id="RHEA-COMP:10698"/>
        <dbReference type="Rhea" id="RHEA-COMP:10700"/>
        <dbReference type="ChEBI" id="CHEBI:15378"/>
        <dbReference type="ChEBI" id="CHEBI:27130"/>
        <dbReference type="ChEBI" id="CHEBI:29950"/>
        <dbReference type="ChEBI" id="CHEBI:50058"/>
        <dbReference type="ChEBI" id="CHEBI:57856"/>
        <dbReference type="ChEBI" id="CHEBI:57925"/>
        <dbReference type="ChEBI" id="CHEBI:59789"/>
        <dbReference type="ChEBI" id="CHEBI:183640"/>
        <dbReference type="EC" id="2.1.1.137"/>
    </reaction>
</comment>
<evidence type="ECO:0000256" key="3">
    <source>
        <dbReference type="ARBA" id="ARBA00034487"/>
    </source>
</evidence>
<sequence length="367" mass="40560">MAQILDKTTLDSVQQYYGKVLQSSSDLKTGACCSTESLPKNVQEILPLIHQEVKDKFYGCGSPFPPQLKGARVLDLGSGSGRDSFLLSNLVGQNGKVIGVDMTEEQISLANRYVDYHTEKFGYSKPNIEFRHGYIEDLKTLGIEDESVDLVVSNCVINLSPDKKSVFKEIFRVLKPGGELYFSDVFASRRVPTNLKNDPVLLGECLGGALYTEDFRRLIFDLGIRDFRVISSSKISLQNEDIERKVGMIDFYSVTYRIFKLKELEDKCEDYGQVAFYLGTIPEHPHAFLLDDHHILRKGLPMLVCGNTAAMLSKARYKDHFKIVGDTSVHYGLFDCGPSPASLAITTQGIPSAPDALSGGSIGGACC</sequence>
<proteinExistence type="inferred from homology"/>
<dbReference type="GO" id="GO:0032259">
    <property type="term" value="P:methylation"/>
    <property type="evidence" value="ECO:0007669"/>
    <property type="project" value="UniProtKB-KW"/>
</dbReference>
<accession>A0A4R9KAS6</accession>
<dbReference type="InterPro" id="IPR029063">
    <property type="entry name" value="SAM-dependent_MTases_sf"/>
</dbReference>
<dbReference type="PANTHER" id="PTHR43675:SF8">
    <property type="entry name" value="ARSENITE METHYLTRANSFERASE"/>
    <property type="match status" value="1"/>
</dbReference>
<dbReference type="RefSeq" id="WP_135648284.1">
    <property type="nucleotide sequence ID" value="NZ_RQGF01000011.1"/>
</dbReference>
<comment type="catalytic activity">
    <reaction evidence="6">
        <text>arsenic triglutathione + [thioredoxin]-dithiol + S-adenosyl-L-methionine + 2 H2O = methylarsonous acid + [thioredoxin]-disulfide + 3 glutathione + S-adenosyl-L-homocysteine + H(+)</text>
        <dbReference type="Rhea" id="RHEA:69460"/>
        <dbReference type="Rhea" id="RHEA-COMP:10698"/>
        <dbReference type="Rhea" id="RHEA-COMP:10700"/>
        <dbReference type="ChEBI" id="CHEBI:15377"/>
        <dbReference type="ChEBI" id="CHEBI:15378"/>
        <dbReference type="ChEBI" id="CHEBI:17826"/>
        <dbReference type="ChEBI" id="CHEBI:29950"/>
        <dbReference type="ChEBI" id="CHEBI:50058"/>
        <dbReference type="ChEBI" id="CHEBI:57856"/>
        <dbReference type="ChEBI" id="CHEBI:57925"/>
        <dbReference type="ChEBI" id="CHEBI:59789"/>
        <dbReference type="ChEBI" id="CHEBI:183640"/>
        <dbReference type="EC" id="2.1.1.137"/>
    </reaction>
</comment>
<dbReference type="CDD" id="cd02440">
    <property type="entry name" value="AdoMet_MTases"/>
    <property type="match status" value="1"/>
</dbReference>
<dbReference type="GO" id="GO:0030791">
    <property type="term" value="F:arsenite methyltransferase activity"/>
    <property type="evidence" value="ECO:0007669"/>
    <property type="project" value="UniProtKB-EC"/>
</dbReference>
<evidence type="ECO:0000256" key="5">
    <source>
        <dbReference type="ARBA" id="ARBA00034545"/>
    </source>
</evidence>
<dbReference type="EMBL" id="RQGF01000011">
    <property type="protein sequence ID" value="TGL63807.1"/>
    <property type="molecule type" value="Genomic_DNA"/>
</dbReference>
<comment type="similarity">
    <text evidence="3">Belongs to the methyltransferase superfamily. Arsenite methyltransferase family.</text>
</comment>